<comment type="subcellular location">
    <subcellularLocation>
        <location evidence="1">Membrane</location>
        <topology evidence="1">Multi-pass membrane protein</topology>
    </subcellularLocation>
</comment>
<feature type="domain" description="ABC transporter" evidence="10">
    <location>
        <begin position="81"/>
        <end position="319"/>
    </location>
</feature>
<dbReference type="EMBL" id="CM032183">
    <property type="protein sequence ID" value="KAG7095647.1"/>
    <property type="molecule type" value="Genomic_DNA"/>
</dbReference>
<evidence type="ECO:0000313" key="13">
    <source>
        <dbReference type="Proteomes" id="UP001049176"/>
    </source>
</evidence>
<dbReference type="InterPro" id="IPR003439">
    <property type="entry name" value="ABC_transporter-like_ATP-bd"/>
</dbReference>
<dbReference type="SUPFAM" id="SSF52540">
    <property type="entry name" value="P-loop containing nucleoside triphosphate hydrolases"/>
    <property type="match status" value="2"/>
</dbReference>
<sequence length="951" mass="106355">MKQQLDASKVFSSMVVFDKFQSQLSNLLYTLNQSMTAKVSLDRITNFLYDSELLDSYANQASHSNDPNRRIVSSEERNEEIGFRNATFSWSLSGSETPDKRRFILHIDGELLFRRGCINMVIGPTGCGKTSLLMALLSEMHFIPNSPDSWYNLPREGGVAYAAQESWVLNATIKDNIVFGTPFDEERYKKVLYQCCLERDLRLFGAGDMTEVGEKGVTLSGGQKARVTLARAIYSRAEILLLDDVLAALDVHTSKWIVEKCFESDLVKGRTMILVTHNVAMVQPLADYVISLNDGRIASQGSITDALAKDKKLIDEVKIDEEIEHKGNEVVDPVLDGPVKSDGKLILAEEVELGHLGWPALKLWLSSLGGRRWLLFYVTFIGSFLIADLIETVQIWYLGYWAEQYNEHPPEEVDPVYHLSVYGTMLLFVIIAYVFVFFTYLNGALRASRVIHKQLVESILGTTMRWLDRTPTSRVITRCTQDIRDIDDSIGQMFSVLIAMTSAMLLRFLAVVVFTPAFLGPAVLVAVLGVWCGQIYIRSQMAVKREMANAKAPVLGHFGSAIAGLTSIRAYGVEEGFKKESRSRINYYSRPARTFYNLNRWIDIRIDAIGNIFSASLAVYLVYVGQQNPSNTGYSLNMAVSFSGMILWWIRFVNMFEIRGNSLERINGYINIEQEPKSVTEGTPPAYWPSSGELRVEKLAARYSSDGPKVLKDISFSVKSGERIGVVGRTGSGKSSLMLSLLRCILTEGDVYYDGLLTSKLNLQDLRSNITIIPQMPELISGTVRENLDPFSQFDDATLNDALRASGLFSLQNEGHQDRINLDSSISSGGNNLSVGQRQILALARAIVRGSKLFILDEATSAIDYKTDSIIQSSLRRELGQDVTLITVAHRLQTIMDADKIMVLDEGSIAEYDNPQELLKMDGGKLRALVDESGDRDHLYEMARRGRWSTS</sequence>
<evidence type="ECO:0000256" key="2">
    <source>
        <dbReference type="ARBA" id="ARBA00022448"/>
    </source>
</evidence>
<dbReference type="Gene3D" id="1.20.1560.10">
    <property type="entry name" value="ABC transporter type 1, transmembrane domain"/>
    <property type="match status" value="1"/>
</dbReference>
<feature type="transmembrane region" description="Helical" evidence="9">
    <location>
        <begin position="374"/>
        <end position="399"/>
    </location>
</feature>
<keyword evidence="8 9" id="KW-0472">Membrane</keyword>
<protein>
    <recommendedName>
        <fullName evidence="14">P-loop containing nucleoside triphosphate hydrolase protein</fullName>
    </recommendedName>
</protein>
<feature type="domain" description="ABC transmembrane type-1" evidence="11">
    <location>
        <begin position="381"/>
        <end position="657"/>
    </location>
</feature>
<dbReference type="Pfam" id="PF00664">
    <property type="entry name" value="ABC_membrane"/>
    <property type="match status" value="1"/>
</dbReference>
<dbReference type="GO" id="GO:0016887">
    <property type="term" value="F:ATP hydrolysis activity"/>
    <property type="evidence" value="ECO:0007669"/>
    <property type="project" value="InterPro"/>
</dbReference>
<dbReference type="GO" id="GO:0005524">
    <property type="term" value="F:ATP binding"/>
    <property type="evidence" value="ECO:0007669"/>
    <property type="project" value="UniProtKB-KW"/>
</dbReference>
<evidence type="ECO:0000259" key="10">
    <source>
        <dbReference type="PROSITE" id="PS50893"/>
    </source>
</evidence>
<evidence type="ECO:0000256" key="3">
    <source>
        <dbReference type="ARBA" id="ARBA00022692"/>
    </source>
</evidence>
<evidence type="ECO:0000256" key="1">
    <source>
        <dbReference type="ARBA" id="ARBA00004141"/>
    </source>
</evidence>
<dbReference type="CDD" id="cd18604">
    <property type="entry name" value="ABC_6TM_VMR1_D2_like"/>
    <property type="match status" value="1"/>
</dbReference>
<dbReference type="Gene3D" id="3.40.50.300">
    <property type="entry name" value="P-loop containing nucleotide triphosphate hydrolases"/>
    <property type="match status" value="2"/>
</dbReference>
<keyword evidence="6" id="KW-0067">ATP-binding</keyword>
<organism evidence="12 13">
    <name type="scientific">Marasmius oreades</name>
    <name type="common">fairy-ring Marasmius</name>
    <dbReference type="NCBI Taxonomy" id="181124"/>
    <lineage>
        <taxon>Eukaryota</taxon>
        <taxon>Fungi</taxon>
        <taxon>Dikarya</taxon>
        <taxon>Basidiomycota</taxon>
        <taxon>Agaricomycotina</taxon>
        <taxon>Agaricomycetes</taxon>
        <taxon>Agaricomycetidae</taxon>
        <taxon>Agaricales</taxon>
        <taxon>Marasmiineae</taxon>
        <taxon>Marasmiaceae</taxon>
        <taxon>Marasmius</taxon>
    </lineage>
</organism>
<dbReference type="SUPFAM" id="SSF90123">
    <property type="entry name" value="ABC transporter transmembrane region"/>
    <property type="match status" value="1"/>
</dbReference>
<feature type="transmembrane region" description="Helical" evidence="9">
    <location>
        <begin position="608"/>
        <end position="626"/>
    </location>
</feature>
<dbReference type="PANTHER" id="PTHR24223:SF356">
    <property type="entry name" value="ATP-BINDING CASSETTE TRANSPORTER ABC4"/>
    <property type="match status" value="1"/>
</dbReference>
<evidence type="ECO:0000256" key="4">
    <source>
        <dbReference type="ARBA" id="ARBA00022737"/>
    </source>
</evidence>
<dbReference type="Proteomes" id="UP001049176">
    <property type="component" value="Chromosome 3"/>
</dbReference>
<dbReference type="Pfam" id="PF00005">
    <property type="entry name" value="ABC_tran"/>
    <property type="match status" value="2"/>
</dbReference>
<keyword evidence="2" id="KW-0813">Transport</keyword>
<keyword evidence="3 9" id="KW-0812">Transmembrane</keyword>
<gene>
    <name evidence="12" type="ORF">E1B28_006369</name>
</gene>
<dbReference type="InterPro" id="IPR011527">
    <property type="entry name" value="ABC1_TM_dom"/>
</dbReference>
<dbReference type="InterPro" id="IPR017871">
    <property type="entry name" value="ABC_transporter-like_CS"/>
</dbReference>
<dbReference type="GeneID" id="66075445"/>
<comment type="caution">
    <text evidence="12">The sequence shown here is derived from an EMBL/GenBank/DDBJ whole genome shotgun (WGS) entry which is preliminary data.</text>
</comment>
<feature type="domain" description="ABC transporter" evidence="10">
    <location>
        <begin position="694"/>
        <end position="931"/>
    </location>
</feature>
<dbReference type="PANTHER" id="PTHR24223">
    <property type="entry name" value="ATP-BINDING CASSETTE SUB-FAMILY C"/>
    <property type="match status" value="1"/>
</dbReference>
<dbReference type="InterPro" id="IPR027417">
    <property type="entry name" value="P-loop_NTPase"/>
</dbReference>
<dbReference type="RefSeq" id="XP_043012117.1">
    <property type="nucleotide sequence ID" value="XM_043151024.1"/>
</dbReference>
<evidence type="ECO:0000256" key="7">
    <source>
        <dbReference type="ARBA" id="ARBA00022989"/>
    </source>
</evidence>
<feature type="transmembrane region" description="Helical" evidence="9">
    <location>
        <begin position="493"/>
        <end position="512"/>
    </location>
</feature>
<keyword evidence="5" id="KW-0547">Nucleotide-binding</keyword>
<evidence type="ECO:0000256" key="6">
    <source>
        <dbReference type="ARBA" id="ARBA00022840"/>
    </source>
</evidence>
<evidence type="ECO:0000256" key="5">
    <source>
        <dbReference type="ARBA" id="ARBA00022741"/>
    </source>
</evidence>
<dbReference type="GO" id="GO:0016020">
    <property type="term" value="C:membrane"/>
    <property type="evidence" value="ECO:0007669"/>
    <property type="project" value="UniProtKB-SubCell"/>
</dbReference>
<dbReference type="PROSITE" id="PS00211">
    <property type="entry name" value="ABC_TRANSPORTER_1"/>
    <property type="match status" value="1"/>
</dbReference>
<reference evidence="12" key="1">
    <citation type="journal article" date="2021" name="Genome Biol. Evol.">
        <title>The assembled and annotated genome of the fairy-ring fungus Marasmius oreades.</title>
        <authorList>
            <person name="Hiltunen M."/>
            <person name="Ament-Velasquez S.L."/>
            <person name="Johannesson H."/>
        </authorList>
    </citation>
    <scope>NUCLEOTIDE SEQUENCE</scope>
    <source>
        <strain evidence="12">03SP1</strain>
    </source>
</reference>
<keyword evidence="13" id="KW-1185">Reference proteome</keyword>
<dbReference type="FunFam" id="3.40.50.300:FF:000838">
    <property type="entry name" value="ABC multidrug transporter (Eurofung)"/>
    <property type="match status" value="1"/>
</dbReference>
<dbReference type="KEGG" id="more:E1B28_006369"/>
<dbReference type="AlphaFoldDB" id="A0A9P7S602"/>
<dbReference type="CDD" id="cd03250">
    <property type="entry name" value="ABCC_MRP_domain1"/>
    <property type="match status" value="1"/>
</dbReference>
<dbReference type="PROSITE" id="PS50893">
    <property type="entry name" value="ABC_TRANSPORTER_2"/>
    <property type="match status" value="2"/>
</dbReference>
<dbReference type="InterPro" id="IPR050173">
    <property type="entry name" value="ABC_transporter_C-like"/>
</dbReference>
<dbReference type="InterPro" id="IPR003593">
    <property type="entry name" value="AAA+_ATPase"/>
</dbReference>
<dbReference type="PROSITE" id="PS50929">
    <property type="entry name" value="ABC_TM1F"/>
    <property type="match status" value="1"/>
</dbReference>
<feature type="transmembrane region" description="Helical" evidence="9">
    <location>
        <begin position="632"/>
        <end position="650"/>
    </location>
</feature>
<dbReference type="SMART" id="SM00382">
    <property type="entry name" value="AAA"/>
    <property type="match status" value="2"/>
</dbReference>
<dbReference type="CDD" id="cd03244">
    <property type="entry name" value="ABCC_MRP_domain2"/>
    <property type="match status" value="1"/>
</dbReference>
<dbReference type="GO" id="GO:0140359">
    <property type="term" value="F:ABC-type transporter activity"/>
    <property type="evidence" value="ECO:0007669"/>
    <property type="project" value="InterPro"/>
</dbReference>
<evidence type="ECO:0000256" key="8">
    <source>
        <dbReference type="ARBA" id="ARBA00023136"/>
    </source>
</evidence>
<feature type="transmembrane region" description="Helical" evidence="9">
    <location>
        <begin position="518"/>
        <end position="537"/>
    </location>
</feature>
<dbReference type="InterPro" id="IPR036640">
    <property type="entry name" value="ABC1_TM_sf"/>
</dbReference>
<accession>A0A9P7S602</accession>
<dbReference type="FunFam" id="1.20.1560.10:FF:000013">
    <property type="entry name" value="ABC transporter C family member 2"/>
    <property type="match status" value="1"/>
</dbReference>
<keyword evidence="4" id="KW-0677">Repeat</keyword>
<evidence type="ECO:0000313" key="12">
    <source>
        <dbReference type="EMBL" id="KAG7095647.1"/>
    </source>
</evidence>
<evidence type="ECO:0008006" key="14">
    <source>
        <dbReference type="Google" id="ProtNLM"/>
    </source>
</evidence>
<evidence type="ECO:0000259" key="11">
    <source>
        <dbReference type="PROSITE" id="PS50929"/>
    </source>
</evidence>
<feature type="transmembrane region" description="Helical" evidence="9">
    <location>
        <begin position="419"/>
        <end position="441"/>
    </location>
</feature>
<evidence type="ECO:0000256" key="9">
    <source>
        <dbReference type="SAM" id="Phobius"/>
    </source>
</evidence>
<keyword evidence="7 9" id="KW-1133">Transmembrane helix</keyword>
<dbReference type="FunFam" id="3.40.50.300:FF:000973">
    <property type="entry name" value="Multidrug resistance-associated protein 4"/>
    <property type="match status" value="1"/>
</dbReference>
<proteinExistence type="predicted"/>
<dbReference type="OrthoDB" id="6500128at2759"/>
<name>A0A9P7S602_9AGAR</name>